<dbReference type="PANTHER" id="PTHR39156:SF1">
    <property type="entry name" value="RIBONUCLEASE M5"/>
    <property type="match status" value="1"/>
</dbReference>
<dbReference type="OrthoDB" id="528976at2759"/>
<feature type="domain" description="Ribonuclease M5 C-terminal" evidence="2">
    <location>
        <begin position="357"/>
        <end position="440"/>
    </location>
</feature>
<dbReference type="Pfam" id="PF13331">
    <property type="entry name" value="DUF4093"/>
    <property type="match status" value="1"/>
</dbReference>
<gene>
    <name evidence="3" type="ORF">CEUSTIGMA_g12602.t1</name>
</gene>
<evidence type="ECO:0000256" key="1">
    <source>
        <dbReference type="SAM" id="MobiDB-lite"/>
    </source>
</evidence>
<dbReference type="GO" id="GO:0006364">
    <property type="term" value="P:rRNA processing"/>
    <property type="evidence" value="ECO:0007669"/>
    <property type="project" value="TreeGrafter"/>
</dbReference>
<dbReference type="Gene3D" id="3.40.1360.10">
    <property type="match status" value="1"/>
</dbReference>
<comment type="caution">
    <text evidence="3">The sequence shown here is derived from an EMBL/GenBank/DDBJ whole genome shotgun (WGS) entry which is preliminary data.</text>
</comment>
<feature type="compositionally biased region" description="Basic residues" evidence="1">
    <location>
        <begin position="1"/>
        <end position="12"/>
    </location>
</feature>
<dbReference type="InterPro" id="IPR025156">
    <property type="entry name" value="RNase_M5_C"/>
</dbReference>
<feature type="compositionally biased region" description="Basic and acidic residues" evidence="1">
    <location>
        <begin position="44"/>
        <end position="65"/>
    </location>
</feature>
<sequence>MSRVKRALKKIMARQPDASSNARVRSPGCTESSIAGHQVSSRNSTERPQERMHPRHEGFFDNRRSHNRTYEEEPVHDFAAPLRHEQLQDVNARSILRSRSPTSWPHTSAMNKRSLDGGVESAERNGGSVCGGCQQREPRQIMAPNSAKDMSFLEREDSRVVGFNSQHNRTSSATRGSTSNVAEDSMVVGFNSQHNRTSSATRGSTSNVAERRMAYDMERGSKPQFVMKGDIRIKTTREWARIQKNLIAAPTGDSENIPKLSDIILVEGLSDSRAVQAAINAPVFVCGGSAMRAEWAQTDLPLLRTLGRTLVVLTDPDQEGNQIRIAITEKLPEARHAFLPVLEAISTQANRRHEAGNVGVENAGPEAIRACIFAATPSFEATRKEFDQSFLVEQGLVNAWDGIQAPGAKLRRQILCNSLGIGPCTGGSLLTVLNRYFTKELVLANVAASRSP</sequence>
<dbReference type="Proteomes" id="UP000232323">
    <property type="component" value="Unassembled WGS sequence"/>
</dbReference>
<evidence type="ECO:0000259" key="2">
    <source>
        <dbReference type="Pfam" id="PF13331"/>
    </source>
</evidence>
<dbReference type="EMBL" id="BEGY01000154">
    <property type="protein sequence ID" value="GAX85184.1"/>
    <property type="molecule type" value="Genomic_DNA"/>
</dbReference>
<protein>
    <recommendedName>
        <fullName evidence="2">Ribonuclease M5 C-terminal domain-containing protein</fullName>
    </recommendedName>
</protein>
<dbReference type="GO" id="GO:0043822">
    <property type="term" value="F:ribonuclease M5 activity"/>
    <property type="evidence" value="ECO:0007669"/>
    <property type="project" value="TreeGrafter"/>
</dbReference>
<keyword evidence="4" id="KW-1185">Reference proteome</keyword>
<organism evidence="3 4">
    <name type="scientific">Chlamydomonas eustigma</name>
    <dbReference type="NCBI Taxonomy" id="1157962"/>
    <lineage>
        <taxon>Eukaryota</taxon>
        <taxon>Viridiplantae</taxon>
        <taxon>Chlorophyta</taxon>
        <taxon>core chlorophytes</taxon>
        <taxon>Chlorophyceae</taxon>
        <taxon>CS clade</taxon>
        <taxon>Chlamydomonadales</taxon>
        <taxon>Chlamydomonadaceae</taxon>
        <taxon>Chlamydomonas</taxon>
    </lineage>
</organism>
<feature type="compositionally biased region" description="Polar residues" evidence="1">
    <location>
        <begin position="99"/>
        <end position="111"/>
    </location>
</feature>
<reference evidence="3 4" key="1">
    <citation type="submission" date="2017-08" db="EMBL/GenBank/DDBJ databases">
        <title>Acidophilic green algal genome provides insights into adaptation to an acidic environment.</title>
        <authorList>
            <person name="Hirooka S."/>
            <person name="Hirose Y."/>
            <person name="Kanesaki Y."/>
            <person name="Higuchi S."/>
            <person name="Fujiwara T."/>
            <person name="Onuma R."/>
            <person name="Era A."/>
            <person name="Ohbayashi R."/>
            <person name="Uzuka A."/>
            <person name="Nozaki H."/>
            <person name="Yoshikawa H."/>
            <person name="Miyagishima S.Y."/>
        </authorList>
    </citation>
    <scope>NUCLEOTIDE SEQUENCE [LARGE SCALE GENOMIC DNA]</scope>
    <source>
        <strain evidence="3 4">NIES-2499</strain>
    </source>
</reference>
<evidence type="ECO:0000313" key="4">
    <source>
        <dbReference type="Proteomes" id="UP000232323"/>
    </source>
</evidence>
<dbReference type="AlphaFoldDB" id="A0A250XQ25"/>
<feature type="compositionally biased region" description="Polar residues" evidence="1">
    <location>
        <begin position="17"/>
        <end position="43"/>
    </location>
</feature>
<feature type="region of interest" description="Disordered" evidence="1">
    <location>
        <begin position="1"/>
        <end position="65"/>
    </location>
</feature>
<dbReference type="SUPFAM" id="SSF110455">
    <property type="entry name" value="Toprim domain"/>
    <property type="match status" value="1"/>
</dbReference>
<evidence type="ECO:0000313" key="3">
    <source>
        <dbReference type="EMBL" id="GAX85184.1"/>
    </source>
</evidence>
<dbReference type="PANTHER" id="PTHR39156">
    <property type="entry name" value="RIBONUCLEASE M5"/>
    <property type="match status" value="1"/>
</dbReference>
<name>A0A250XQ25_9CHLO</name>
<dbReference type="STRING" id="1157962.A0A250XQ25"/>
<accession>A0A250XQ25</accession>
<feature type="region of interest" description="Disordered" evidence="1">
    <location>
        <begin position="99"/>
        <end position="134"/>
    </location>
</feature>
<proteinExistence type="predicted"/>